<evidence type="ECO:0000256" key="1">
    <source>
        <dbReference type="SAM" id="MobiDB-lite"/>
    </source>
</evidence>
<proteinExistence type="predicted"/>
<dbReference type="Proteomes" id="UP000310108">
    <property type="component" value="Unassembled WGS sequence"/>
</dbReference>
<dbReference type="EMBL" id="PJEX01000568">
    <property type="protein sequence ID" value="TKW49314.1"/>
    <property type="molecule type" value="Genomic_DNA"/>
</dbReference>
<accession>A0A4U6X2T3</accession>
<organism evidence="2 3">
    <name type="scientific">Colletotrichum tanaceti</name>
    <dbReference type="NCBI Taxonomy" id="1306861"/>
    <lineage>
        <taxon>Eukaryota</taxon>
        <taxon>Fungi</taxon>
        <taxon>Dikarya</taxon>
        <taxon>Ascomycota</taxon>
        <taxon>Pezizomycotina</taxon>
        <taxon>Sordariomycetes</taxon>
        <taxon>Hypocreomycetidae</taxon>
        <taxon>Glomerellales</taxon>
        <taxon>Glomerellaceae</taxon>
        <taxon>Colletotrichum</taxon>
        <taxon>Colletotrichum destructivum species complex</taxon>
    </lineage>
</organism>
<reference evidence="2 3" key="1">
    <citation type="journal article" date="2019" name="PLoS ONE">
        <title>Comparative genome analysis indicates high evolutionary potential of pathogenicity genes in Colletotrichum tanaceti.</title>
        <authorList>
            <person name="Lelwala R.V."/>
            <person name="Korhonen P.K."/>
            <person name="Young N.D."/>
            <person name="Scott J.B."/>
            <person name="Ades P.A."/>
            <person name="Gasser R.B."/>
            <person name="Taylor P.W.J."/>
        </authorList>
    </citation>
    <scope>NUCLEOTIDE SEQUENCE [LARGE SCALE GENOMIC DNA]</scope>
    <source>
        <strain evidence="2">BRIP57314</strain>
    </source>
</reference>
<feature type="region of interest" description="Disordered" evidence="1">
    <location>
        <begin position="1"/>
        <end position="30"/>
    </location>
</feature>
<name>A0A4U6X2T3_9PEZI</name>
<evidence type="ECO:0000313" key="2">
    <source>
        <dbReference type="EMBL" id="TKW49314.1"/>
    </source>
</evidence>
<gene>
    <name evidence="2" type="ORF">CTA1_531</name>
</gene>
<comment type="caution">
    <text evidence="2">The sequence shown here is derived from an EMBL/GenBank/DDBJ whole genome shotgun (WGS) entry which is preliminary data.</text>
</comment>
<feature type="compositionally biased region" description="Acidic residues" evidence="1">
    <location>
        <begin position="612"/>
        <end position="622"/>
    </location>
</feature>
<feature type="region of interest" description="Disordered" evidence="1">
    <location>
        <begin position="135"/>
        <end position="156"/>
    </location>
</feature>
<feature type="region of interest" description="Disordered" evidence="1">
    <location>
        <begin position="612"/>
        <end position="631"/>
    </location>
</feature>
<feature type="compositionally biased region" description="Basic and acidic residues" evidence="1">
    <location>
        <begin position="565"/>
        <end position="574"/>
    </location>
</feature>
<protein>
    <submittedName>
        <fullName evidence="2">Uncharacterized protein</fullName>
    </submittedName>
</protein>
<feature type="region of interest" description="Disordered" evidence="1">
    <location>
        <begin position="565"/>
        <end position="588"/>
    </location>
</feature>
<keyword evidence="3" id="KW-1185">Reference proteome</keyword>
<sequence>MLDHTQQQDGSGPADGSPSPPHGRRWADDETTRRISSFLALAATETETADLASLHGAAVEADEILRQINPAGGNPPSDGSDPAAFTASIPDIEARHARLRDLIARLSRPHLRPLRLTSLPPEILAIVVAHCEGGAGRQDDDEDDHDSKNTDNDNNSDAAVAAIRNLRITNRALASLAAPHLIRTLDVSLTPSSLARLDAISHHPTIRTGVLRLRVSLASHPPRLAADLDSFVRSAFRRLSREAQRHDRVRRLAKPDAEKHAARIREWIPDPNGAGSDFLVRAFAAFARRRDAREAVRAARFGGRVADALARMRNVRSLRIDDETARPSWHEKYPPRSEDDPLVDEAALLELVTLPMRWEAAAAWEAADESDHPVEVLRDLLVALGRRGEVLPPLTRLDVKLTPPARYVGLSCTEAERENIRRAVRGLRRVDFEVKPSRDVRDEFDPFAWPPRGPGELAALGGFMSAALASPALEVANLDFGALRRENQDLWALDALLPSAPSEGWGWGCWPRLRRLTLHHPCLRASDLKTLVAGSERLAWLGIEAPHLSEGSWAEVLEMLRGRTDPRRRERGETPMEVGALTTPTGGEAEDMSFAEYDAVFSEPREWAAYVEEEEEEEEELEGKEASMNKGPPLSAAMRYVMHLQAENPMFVTQ</sequence>
<dbReference type="AlphaFoldDB" id="A0A4U6X2T3"/>
<evidence type="ECO:0000313" key="3">
    <source>
        <dbReference type="Proteomes" id="UP000310108"/>
    </source>
</evidence>
<dbReference type="STRING" id="1306861.A0A4U6X2T3"/>